<dbReference type="PANTHER" id="PTHR43701">
    <property type="entry name" value="MEMBRANE TRANSPORTER PROTEIN MJ0441-RELATED"/>
    <property type="match status" value="1"/>
</dbReference>
<keyword evidence="2 5" id="KW-0812">Transmembrane</keyword>
<dbReference type="Proteomes" id="UP001596045">
    <property type="component" value="Unassembled WGS sequence"/>
</dbReference>
<dbReference type="InterPro" id="IPR051598">
    <property type="entry name" value="TSUP/Inactive_protease-like"/>
</dbReference>
<protein>
    <recommendedName>
        <fullName evidence="5">Probable membrane transporter protein</fullName>
    </recommendedName>
</protein>
<keyword evidence="4 5" id="KW-0472">Membrane</keyword>
<evidence type="ECO:0000256" key="5">
    <source>
        <dbReference type="RuleBase" id="RU363041"/>
    </source>
</evidence>
<keyword evidence="5" id="KW-1003">Cell membrane</keyword>
<organism evidence="6 7">
    <name type="scientific">Paraherbaspirillum soli</name>
    <dbReference type="NCBI Taxonomy" id="631222"/>
    <lineage>
        <taxon>Bacteria</taxon>
        <taxon>Pseudomonadati</taxon>
        <taxon>Pseudomonadota</taxon>
        <taxon>Betaproteobacteria</taxon>
        <taxon>Burkholderiales</taxon>
        <taxon>Oxalobacteraceae</taxon>
        <taxon>Paraherbaspirillum</taxon>
    </lineage>
</organism>
<feature type="transmembrane region" description="Helical" evidence="5">
    <location>
        <begin position="70"/>
        <end position="90"/>
    </location>
</feature>
<feature type="transmembrane region" description="Helical" evidence="5">
    <location>
        <begin position="41"/>
        <end position="58"/>
    </location>
</feature>
<dbReference type="Pfam" id="PF01925">
    <property type="entry name" value="TauE"/>
    <property type="match status" value="1"/>
</dbReference>
<keyword evidence="3 5" id="KW-1133">Transmembrane helix</keyword>
<evidence type="ECO:0000256" key="2">
    <source>
        <dbReference type="ARBA" id="ARBA00022692"/>
    </source>
</evidence>
<proteinExistence type="inferred from homology"/>
<evidence type="ECO:0000313" key="7">
    <source>
        <dbReference type="Proteomes" id="UP001596045"/>
    </source>
</evidence>
<evidence type="ECO:0000256" key="4">
    <source>
        <dbReference type="ARBA" id="ARBA00023136"/>
    </source>
</evidence>
<comment type="similarity">
    <text evidence="5">Belongs to the 4-toluene sulfonate uptake permease (TSUP) (TC 2.A.102) family.</text>
</comment>
<comment type="subcellular location">
    <subcellularLocation>
        <location evidence="5">Cell membrane</location>
        <topology evidence="5">Multi-pass membrane protein</topology>
    </subcellularLocation>
    <subcellularLocation>
        <location evidence="1">Membrane</location>
        <topology evidence="1">Multi-pass membrane protein</topology>
    </subcellularLocation>
</comment>
<feature type="transmembrane region" description="Helical" evidence="5">
    <location>
        <begin position="151"/>
        <end position="175"/>
    </location>
</feature>
<comment type="caution">
    <text evidence="6">The sequence shown here is derived from an EMBL/GenBank/DDBJ whole genome shotgun (WGS) entry which is preliminary data.</text>
</comment>
<evidence type="ECO:0000256" key="1">
    <source>
        <dbReference type="ARBA" id="ARBA00004141"/>
    </source>
</evidence>
<keyword evidence="7" id="KW-1185">Reference proteome</keyword>
<dbReference type="InterPro" id="IPR002781">
    <property type="entry name" value="TM_pro_TauE-like"/>
</dbReference>
<feature type="transmembrane region" description="Helical" evidence="5">
    <location>
        <begin position="187"/>
        <end position="210"/>
    </location>
</feature>
<feature type="transmembrane region" description="Helical" evidence="5">
    <location>
        <begin position="96"/>
        <end position="113"/>
    </location>
</feature>
<evidence type="ECO:0000256" key="3">
    <source>
        <dbReference type="ARBA" id="ARBA00022989"/>
    </source>
</evidence>
<dbReference type="EMBL" id="JBHSMT010000009">
    <property type="protein sequence ID" value="MFC5473401.1"/>
    <property type="molecule type" value="Genomic_DNA"/>
</dbReference>
<sequence>MIVGIFFGTAIGVVLGLTGAGGGILAVPALVLGLGFSMTEATPVALMAVGCAAMLGAIDGLRKGLVRYKAALLMAALGALFSPLGVRIAHQVSERWLMTLFSAVMLIVAWRMANQANSHQQPNASPEYLEKNCMLNPATGKLRWNLKCCTTLATIGTVSGMFTGMLGVGGGFLIVPACRQFSNVSMHGIVATSLMVIALISGSAVAGALLHGVRIPLIGWTFIGAALIGMLLGRLAAPTLPARILQIGFASIATVVALILIGKTYFNGML</sequence>
<evidence type="ECO:0000313" key="6">
    <source>
        <dbReference type="EMBL" id="MFC5473401.1"/>
    </source>
</evidence>
<feature type="transmembrane region" description="Helical" evidence="5">
    <location>
        <begin position="243"/>
        <end position="266"/>
    </location>
</feature>
<accession>A0ABW0M964</accession>
<feature type="transmembrane region" description="Helical" evidence="5">
    <location>
        <begin position="217"/>
        <end position="237"/>
    </location>
</feature>
<reference evidence="7" key="1">
    <citation type="journal article" date="2019" name="Int. J. Syst. Evol. Microbiol.">
        <title>The Global Catalogue of Microorganisms (GCM) 10K type strain sequencing project: providing services to taxonomists for standard genome sequencing and annotation.</title>
        <authorList>
            <consortium name="The Broad Institute Genomics Platform"/>
            <consortium name="The Broad Institute Genome Sequencing Center for Infectious Disease"/>
            <person name="Wu L."/>
            <person name="Ma J."/>
        </authorList>
    </citation>
    <scope>NUCLEOTIDE SEQUENCE [LARGE SCALE GENOMIC DNA]</scope>
    <source>
        <strain evidence="7">JCM 17066</strain>
    </source>
</reference>
<dbReference type="PANTHER" id="PTHR43701:SF2">
    <property type="entry name" value="MEMBRANE TRANSPORTER PROTEIN YJNA-RELATED"/>
    <property type="match status" value="1"/>
</dbReference>
<gene>
    <name evidence="6" type="ORF">ACFPM8_05465</name>
</gene>
<name>A0ABW0M964_9BURK</name>
<feature type="transmembrane region" description="Helical" evidence="5">
    <location>
        <begin position="12"/>
        <end position="35"/>
    </location>
</feature>
<dbReference type="RefSeq" id="WP_378995812.1">
    <property type="nucleotide sequence ID" value="NZ_JBHSMT010000009.1"/>
</dbReference>